<comment type="cofactor">
    <cofactor evidence="2 9">
        <name>Mg(2+)</name>
        <dbReference type="ChEBI" id="CHEBI:18420"/>
    </cofactor>
</comment>
<dbReference type="CDD" id="cd24157">
    <property type="entry name" value="NUDIX_GDPMK"/>
    <property type="match status" value="1"/>
</dbReference>
<dbReference type="GO" id="GO:0006753">
    <property type="term" value="P:nucleoside phosphate metabolic process"/>
    <property type="evidence" value="ECO:0007669"/>
    <property type="project" value="TreeGrafter"/>
</dbReference>
<name>A0A8J7RJ52_9HYPH</name>
<feature type="short sequence motif" description="Nudix box" evidence="10">
    <location>
        <begin position="80"/>
        <end position="101"/>
    </location>
</feature>
<dbReference type="InterPro" id="IPR015797">
    <property type="entry name" value="NUDIX_hydrolase-like_dom_sf"/>
</dbReference>
<protein>
    <recommendedName>
        <fullName evidence="5">GDP-mannose pyrophosphatase</fullName>
    </recommendedName>
    <alternativeName>
        <fullName evidence="7">GDP-mannose hydrolase</fullName>
    </alternativeName>
    <alternativeName>
        <fullName evidence="8">GDPMK</fullName>
    </alternativeName>
</protein>
<evidence type="ECO:0000313" key="13">
    <source>
        <dbReference type="Proteomes" id="UP000666240"/>
    </source>
</evidence>
<evidence type="ECO:0000256" key="3">
    <source>
        <dbReference type="ARBA" id="ARBA00007275"/>
    </source>
</evidence>
<evidence type="ECO:0000256" key="2">
    <source>
        <dbReference type="ARBA" id="ARBA00001946"/>
    </source>
</evidence>
<evidence type="ECO:0000259" key="11">
    <source>
        <dbReference type="PROSITE" id="PS51462"/>
    </source>
</evidence>
<feature type="binding site" evidence="9">
    <location>
        <position position="79"/>
    </location>
    <ligand>
        <name>Mg(2+)</name>
        <dbReference type="ChEBI" id="CHEBI:18420"/>
        <label>1</label>
    </ligand>
</feature>
<dbReference type="NCBIfam" id="TIGR00052">
    <property type="entry name" value="nudix-type nucleoside diphosphatase, YffH/AdpP family"/>
    <property type="match status" value="1"/>
</dbReference>
<dbReference type="PROSITE" id="PS51462">
    <property type="entry name" value="NUDIX"/>
    <property type="match status" value="1"/>
</dbReference>
<evidence type="ECO:0000256" key="8">
    <source>
        <dbReference type="ARBA" id="ARBA00032272"/>
    </source>
</evidence>
<comment type="caution">
    <text evidence="12">The sequence shown here is derived from an EMBL/GenBank/DDBJ whole genome shotgun (WGS) entry which is preliminary data.</text>
</comment>
<feature type="binding site" evidence="9">
    <location>
        <position position="94"/>
    </location>
    <ligand>
        <name>Mg(2+)</name>
        <dbReference type="ChEBI" id="CHEBI:18420"/>
        <label>1</label>
    </ligand>
</feature>
<dbReference type="GO" id="GO:0016818">
    <property type="term" value="F:hydrolase activity, acting on acid anhydrides, in phosphorus-containing anhydrides"/>
    <property type="evidence" value="ECO:0007669"/>
    <property type="project" value="InterPro"/>
</dbReference>
<evidence type="ECO:0000256" key="6">
    <source>
        <dbReference type="ARBA" id="ARBA00022801"/>
    </source>
</evidence>
<evidence type="ECO:0000313" key="12">
    <source>
        <dbReference type="EMBL" id="MBP0438216.1"/>
    </source>
</evidence>
<evidence type="ECO:0000256" key="1">
    <source>
        <dbReference type="ARBA" id="ARBA00000847"/>
    </source>
</evidence>
<evidence type="ECO:0000256" key="9">
    <source>
        <dbReference type="PIRSR" id="PIRSR604385-2"/>
    </source>
</evidence>
<proteinExistence type="inferred from homology"/>
<dbReference type="Gene3D" id="3.90.79.10">
    <property type="entry name" value="Nucleoside Triphosphate Pyrophosphohydrolase"/>
    <property type="match status" value="1"/>
</dbReference>
<dbReference type="EMBL" id="JAGIYY010000001">
    <property type="protein sequence ID" value="MBP0438216.1"/>
    <property type="molecule type" value="Genomic_DNA"/>
</dbReference>
<keyword evidence="6" id="KW-0378">Hydrolase</keyword>
<comment type="similarity">
    <text evidence="3">Belongs to the Nudix hydrolase family. NudK subfamily.</text>
</comment>
<evidence type="ECO:0000256" key="10">
    <source>
        <dbReference type="PIRSR" id="PIRSR604385-3"/>
    </source>
</evidence>
<dbReference type="Proteomes" id="UP000666240">
    <property type="component" value="Unassembled WGS sequence"/>
</dbReference>
<keyword evidence="9" id="KW-0460">Magnesium</keyword>
<keyword evidence="9" id="KW-0479">Metal-binding</keyword>
<dbReference type="PANTHER" id="PTHR11839:SF18">
    <property type="entry name" value="NUDIX HYDROLASE DOMAIN-CONTAINING PROTEIN"/>
    <property type="match status" value="1"/>
</dbReference>
<dbReference type="GO" id="GO:0005829">
    <property type="term" value="C:cytosol"/>
    <property type="evidence" value="ECO:0007669"/>
    <property type="project" value="TreeGrafter"/>
</dbReference>
<reference evidence="12" key="1">
    <citation type="submission" date="2021-03" db="EMBL/GenBank/DDBJ databases">
        <title>Genome sequencing and assembly of Tianweitania sediminis.</title>
        <authorList>
            <person name="Chhetri G."/>
        </authorList>
    </citation>
    <scope>NUCLEOTIDE SEQUENCE</scope>
    <source>
        <strain evidence="12">Z8</strain>
    </source>
</reference>
<comment type="catalytic activity">
    <reaction evidence="1">
        <text>GDP-alpha-D-mannose + H2O = alpha-D-mannose 1-phosphate + GMP + 2 H(+)</text>
        <dbReference type="Rhea" id="RHEA:27978"/>
        <dbReference type="ChEBI" id="CHEBI:15377"/>
        <dbReference type="ChEBI" id="CHEBI:15378"/>
        <dbReference type="ChEBI" id="CHEBI:57527"/>
        <dbReference type="ChEBI" id="CHEBI:58115"/>
        <dbReference type="ChEBI" id="CHEBI:58409"/>
    </reaction>
</comment>
<dbReference type="GO" id="GO:0046872">
    <property type="term" value="F:metal ion binding"/>
    <property type="evidence" value="ECO:0007669"/>
    <property type="project" value="UniProtKB-KW"/>
</dbReference>
<feature type="binding site" evidence="9">
    <location>
        <position position="147"/>
    </location>
    <ligand>
        <name>Mg(2+)</name>
        <dbReference type="ChEBI" id="CHEBI:18420"/>
        <label>1</label>
    </ligand>
</feature>
<evidence type="ECO:0000256" key="7">
    <source>
        <dbReference type="ARBA" id="ARBA00032162"/>
    </source>
</evidence>
<dbReference type="PANTHER" id="PTHR11839">
    <property type="entry name" value="UDP/ADP-SUGAR PYROPHOSPHATASE"/>
    <property type="match status" value="1"/>
</dbReference>
<feature type="binding site" evidence="9">
    <location>
        <position position="98"/>
    </location>
    <ligand>
        <name>Mg(2+)</name>
        <dbReference type="ChEBI" id="CHEBI:18420"/>
        <label>1</label>
    </ligand>
</feature>
<dbReference type="InterPro" id="IPR004385">
    <property type="entry name" value="NDP_pyrophosphatase"/>
</dbReference>
<dbReference type="GO" id="GO:0019693">
    <property type="term" value="P:ribose phosphate metabolic process"/>
    <property type="evidence" value="ECO:0007669"/>
    <property type="project" value="TreeGrafter"/>
</dbReference>
<dbReference type="SUPFAM" id="SSF55811">
    <property type="entry name" value="Nudix"/>
    <property type="match status" value="1"/>
</dbReference>
<comment type="subunit">
    <text evidence="4">Homodimer.</text>
</comment>
<dbReference type="AlphaFoldDB" id="A0A8J7RJ52"/>
<gene>
    <name evidence="12" type="ORF">J5Y06_06115</name>
</gene>
<evidence type="ECO:0000256" key="4">
    <source>
        <dbReference type="ARBA" id="ARBA00011738"/>
    </source>
</evidence>
<dbReference type="Pfam" id="PF00293">
    <property type="entry name" value="NUDIX"/>
    <property type="match status" value="1"/>
</dbReference>
<sequence length="186" mass="20702">MRDISVLSDNWYTLRKYVLDVKRRDGTWQRQEREAYDRGNGAGVLLYNSRSRTIVLTRQFRLPTFVNGVEDGMMLEVPAGLLDGRDPAEAIRREVEEETGYTIEAPVKVTDCFASPGSVTERLHLFVAEYDPASRPTAGGGLAEEGEDIEVVEMDFDAALAAVGSGEIRDAKTILLIYHARVHGLL</sequence>
<dbReference type="InterPro" id="IPR000086">
    <property type="entry name" value="NUDIX_hydrolase_dom"/>
</dbReference>
<evidence type="ECO:0000256" key="5">
    <source>
        <dbReference type="ARBA" id="ARBA00016377"/>
    </source>
</evidence>
<feature type="domain" description="Nudix hydrolase" evidence="11">
    <location>
        <begin position="37"/>
        <end position="176"/>
    </location>
</feature>
<organism evidence="12 13">
    <name type="scientific">Tianweitania sediminis</name>
    <dbReference type="NCBI Taxonomy" id="1502156"/>
    <lineage>
        <taxon>Bacteria</taxon>
        <taxon>Pseudomonadati</taxon>
        <taxon>Pseudomonadota</taxon>
        <taxon>Alphaproteobacteria</taxon>
        <taxon>Hyphomicrobiales</taxon>
        <taxon>Phyllobacteriaceae</taxon>
        <taxon>Tianweitania</taxon>
    </lineage>
</organism>
<accession>A0A8J7RJ52</accession>
<keyword evidence="13" id="KW-1185">Reference proteome</keyword>